<dbReference type="AlphaFoldDB" id="A0A162FI76"/>
<evidence type="ECO:0000313" key="3">
    <source>
        <dbReference type="Proteomes" id="UP000077245"/>
    </source>
</evidence>
<accession>A0A162FI76</accession>
<evidence type="ECO:0000256" key="1">
    <source>
        <dbReference type="SAM" id="Phobius"/>
    </source>
</evidence>
<name>A0A162FI76_9EURY</name>
<dbReference type="RefSeq" id="WP_067092593.1">
    <property type="nucleotide sequence ID" value="NZ_LWMV01000216.1"/>
</dbReference>
<dbReference type="GO" id="GO:0005886">
    <property type="term" value="C:plasma membrane"/>
    <property type="evidence" value="ECO:0007669"/>
    <property type="project" value="TreeGrafter"/>
</dbReference>
<keyword evidence="1" id="KW-0472">Membrane</keyword>
<dbReference type="PANTHER" id="PTHR35813:SF1">
    <property type="entry name" value="INNER MEMBRANE PROTEIN YBAN"/>
    <property type="match status" value="1"/>
</dbReference>
<dbReference type="OrthoDB" id="77987at2157"/>
<dbReference type="InterPro" id="IPR007401">
    <property type="entry name" value="DUF454"/>
</dbReference>
<proteinExistence type="predicted"/>
<reference evidence="2 3" key="1">
    <citation type="submission" date="2016-04" db="EMBL/GenBank/DDBJ databases">
        <title>Genome sequence of Methanobrevibacter curvatus DSM 11111.</title>
        <authorList>
            <person name="Poehlein A."/>
            <person name="Seedorf H."/>
            <person name="Daniel R."/>
        </authorList>
    </citation>
    <scope>NUCLEOTIDE SEQUENCE [LARGE SCALE GENOMIC DNA]</scope>
    <source>
        <strain evidence="2 3">DSM 11111</strain>
    </source>
</reference>
<dbReference type="PIRSF" id="PIRSF016789">
    <property type="entry name" value="DUF454"/>
    <property type="match status" value="1"/>
</dbReference>
<dbReference type="Proteomes" id="UP000077245">
    <property type="component" value="Unassembled WGS sequence"/>
</dbReference>
<feature type="transmembrane region" description="Helical" evidence="1">
    <location>
        <begin position="14"/>
        <end position="41"/>
    </location>
</feature>
<dbReference type="PANTHER" id="PTHR35813">
    <property type="entry name" value="INNER MEMBRANE PROTEIN YBAN"/>
    <property type="match status" value="1"/>
</dbReference>
<gene>
    <name evidence="2" type="primary">ybaN</name>
    <name evidence="2" type="ORF">MBCUR_18260</name>
</gene>
<dbReference type="PATRIC" id="fig|49547.3.peg.1928"/>
<keyword evidence="1" id="KW-0812">Transmembrane</keyword>
<dbReference type="EMBL" id="LWMV01000216">
    <property type="protein sequence ID" value="KZX10350.1"/>
    <property type="molecule type" value="Genomic_DNA"/>
</dbReference>
<evidence type="ECO:0000313" key="2">
    <source>
        <dbReference type="EMBL" id="KZX10350.1"/>
    </source>
</evidence>
<keyword evidence="3" id="KW-1185">Reference proteome</keyword>
<keyword evidence="1" id="KW-1133">Transmembrane helix</keyword>
<organism evidence="2 3">
    <name type="scientific">Methanobrevibacter curvatus</name>
    <dbReference type="NCBI Taxonomy" id="49547"/>
    <lineage>
        <taxon>Archaea</taxon>
        <taxon>Methanobacteriati</taxon>
        <taxon>Methanobacteriota</taxon>
        <taxon>Methanomada group</taxon>
        <taxon>Methanobacteria</taxon>
        <taxon>Methanobacteriales</taxon>
        <taxon>Methanobacteriaceae</taxon>
        <taxon>Methanobrevibacter</taxon>
    </lineage>
</organism>
<feature type="transmembrane region" description="Helical" evidence="1">
    <location>
        <begin position="99"/>
        <end position="117"/>
    </location>
</feature>
<dbReference type="Pfam" id="PF04304">
    <property type="entry name" value="DUF454"/>
    <property type="match status" value="1"/>
</dbReference>
<sequence length="123" mass="14279">MKIKKLFYFSFGTIFLSIGTVGIFVPVLPSTPFVIVAALFYGKSSERAEKWIMRNKYFASYIKNYKEKIGIPKDVKIKSLVFLWFMLILSMIFTNKLMITIVLIVIGILVSLHIYLLKTRIEE</sequence>
<comment type="caution">
    <text evidence="2">The sequence shown here is derived from an EMBL/GenBank/DDBJ whole genome shotgun (WGS) entry which is preliminary data.</text>
</comment>
<protein>
    <submittedName>
        <fullName evidence="2">Inner membrane protein YbaN</fullName>
    </submittedName>
</protein>